<comment type="caution">
    <text evidence="2">The sequence shown here is derived from an EMBL/GenBank/DDBJ whole genome shotgun (WGS) entry which is preliminary data.</text>
</comment>
<dbReference type="Proteomes" id="UP000661918">
    <property type="component" value="Unassembled WGS sequence"/>
</dbReference>
<organism evidence="2 3">
    <name type="scientific">Deinococcus aerophilus</name>
    <dbReference type="NCBI Taxonomy" id="522488"/>
    <lineage>
        <taxon>Bacteria</taxon>
        <taxon>Thermotogati</taxon>
        <taxon>Deinococcota</taxon>
        <taxon>Deinococci</taxon>
        <taxon>Deinococcales</taxon>
        <taxon>Deinococcaceae</taxon>
        <taxon>Deinococcus</taxon>
    </lineage>
</organism>
<evidence type="ECO:0008006" key="4">
    <source>
        <dbReference type="Google" id="ProtNLM"/>
    </source>
</evidence>
<evidence type="ECO:0000256" key="1">
    <source>
        <dbReference type="SAM" id="SignalP"/>
    </source>
</evidence>
<protein>
    <recommendedName>
        <fullName evidence="4">Bacterial surface antigen (D15) domain-containing protein</fullName>
    </recommendedName>
</protein>
<keyword evidence="1" id="KW-0732">Signal</keyword>
<feature type="chain" id="PRO_5045280581" description="Bacterial surface antigen (D15) domain-containing protein" evidence="1">
    <location>
        <begin position="37"/>
        <end position="331"/>
    </location>
</feature>
<reference evidence="3" key="1">
    <citation type="journal article" date="2019" name="Int. J. Syst. Evol. Microbiol.">
        <title>The Global Catalogue of Microorganisms (GCM) 10K type strain sequencing project: providing services to taxonomists for standard genome sequencing and annotation.</title>
        <authorList>
            <consortium name="The Broad Institute Genomics Platform"/>
            <consortium name="The Broad Institute Genome Sequencing Center for Infectious Disease"/>
            <person name="Wu L."/>
            <person name="Ma J."/>
        </authorList>
    </citation>
    <scope>NUCLEOTIDE SEQUENCE [LARGE SCALE GENOMIC DNA]</scope>
    <source>
        <strain evidence="3">JCM 15443</strain>
    </source>
</reference>
<gene>
    <name evidence="2" type="ORF">GCM10010841_15250</name>
</gene>
<evidence type="ECO:0000313" key="3">
    <source>
        <dbReference type="Proteomes" id="UP000661918"/>
    </source>
</evidence>
<evidence type="ECO:0000313" key="2">
    <source>
        <dbReference type="EMBL" id="GGM07863.1"/>
    </source>
</evidence>
<keyword evidence="3" id="KW-1185">Reference proteome</keyword>
<name>A0ABQ2GRR6_9DEIO</name>
<feature type="signal peptide" evidence="1">
    <location>
        <begin position="1"/>
        <end position="36"/>
    </location>
</feature>
<dbReference type="EMBL" id="BMOM01000009">
    <property type="protein sequence ID" value="GGM07863.1"/>
    <property type="molecule type" value="Genomic_DNA"/>
</dbReference>
<sequence>MDGVIVRISSPRPFRRLRSLGSLLLAGLAAFPVAGAQTQSAPAPFGLQLPPGYMDRFGATAVMASSTSGFGVRYLPLPLAADLRVSLVKTPAALDYGLSGNLGTLNVAVGVFSGMPRAEMGQNLPSGVQWSGLVQGPEGLSRLTFGYAFTQNEGRFRLLNTVGLAARSAVSAPYSYSEVSNFAPRSFGKVNAALRATGRLYTFPAQQEAQASFDLNLSANYSPLPGLLLEGSHLERFAAGSVPIADFGAGRYEESNFNVTYRLPGADSALRVGAVRSRLTRNWTADYTYLYGDVLLRTSALPSMFGPSIGYQWGPGGRDAHWLISLVSLPK</sequence>
<proteinExistence type="predicted"/>
<accession>A0ABQ2GRR6</accession>